<comment type="caution">
    <text evidence="2">The sequence shown here is derived from an EMBL/GenBank/DDBJ whole genome shotgun (WGS) entry which is preliminary data.</text>
</comment>
<feature type="transmembrane region" description="Helical" evidence="1">
    <location>
        <begin position="84"/>
        <end position="103"/>
    </location>
</feature>
<evidence type="ECO:0000313" key="2">
    <source>
        <dbReference type="EMBL" id="MBO1319364.1"/>
    </source>
</evidence>
<organism evidence="2 3">
    <name type="scientific">Acanthopleuribacter pedis</name>
    <dbReference type="NCBI Taxonomy" id="442870"/>
    <lineage>
        <taxon>Bacteria</taxon>
        <taxon>Pseudomonadati</taxon>
        <taxon>Acidobacteriota</taxon>
        <taxon>Holophagae</taxon>
        <taxon>Acanthopleuribacterales</taxon>
        <taxon>Acanthopleuribacteraceae</taxon>
        <taxon>Acanthopleuribacter</taxon>
    </lineage>
</organism>
<evidence type="ECO:0000256" key="1">
    <source>
        <dbReference type="SAM" id="Phobius"/>
    </source>
</evidence>
<proteinExistence type="predicted"/>
<keyword evidence="1" id="KW-0812">Transmembrane</keyword>
<sequence length="151" mass="17382">MSSTTDTHILLYDDHCPLCRFQMKVLTWLDWFNVLSLLPVSNPKAREMAPNIERADLLEAIHCVTRTGRIHRGARALRFVGMRMLPTIPVALFLWIPGVIWIAERVYMWVSRNRHLLSRVFGCNEACAVMPTRARENDQILDQNPAKPEAS</sequence>
<dbReference type="Proteomes" id="UP000664417">
    <property type="component" value="Unassembled WGS sequence"/>
</dbReference>
<dbReference type="AlphaFoldDB" id="A0A8J7U422"/>
<accession>A0A8J7U422</accession>
<protein>
    <submittedName>
        <fullName evidence="2">DUF393 domain-containing protein</fullName>
    </submittedName>
</protein>
<dbReference type="PANTHER" id="PTHR34290:SF2">
    <property type="entry name" value="OS04G0668800 PROTEIN"/>
    <property type="match status" value="1"/>
</dbReference>
<gene>
    <name evidence="2" type="ORF">J3U88_12900</name>
</gene>
<dbReference type="Pfam" id="PF04134">
    <property type="entry name" value="DCC1-like"/>
    <property type="match status" value="1"/>
</dbReference>
<dbReference type="RefSeq" id="WP_207859185.1">
    <property type="nucleotide sequence ID" value="NZ_JAFREP010000010.1"/>
</dbReference>
<evidence type="ECO:0000313" key="3">
    <source>
        <dbReference type="Proteomes" id="UP000664417"/>
    </source>
</evidence>
<reference evidence="2" key="1">
    <citation type="submission" date="2021-03" db="EMBL/GenBank/DDBJ databases">
        <authorList>
            <person name="Wang G."/>
        </authorList>
    </citation>
    <scope>NUCLEOTIDE SEQUENCE</scope>
    <source>
        <strain evidence="2">KCTC 12899</strain>
    </source>
</reference>
<keyword evidence="1" id="KW-1133">Transmembrane helix</keyword>
<dbReference type="GO" id="GO:0015035">
    <property type="term" value="F:protein-disulfide reductase activity"/>
    <property type="evidence" value="ECO:0007669"/>
    <property type="project" value="InterPro"/>
</dbReference>
<dbReference type="InterPro" id="IPR044691">
    <property type="entry name" value="DCC1_Trx"/>
</dbReference>
<name>A0A8J7U422_9BACT</name>
<keyword evidence="3" id="KW-1185">Reference proteome</keyword>
<keyword evidence="1" id="KW-0472">Membrane</keyword>
<dbReference type="EMBL" id="JAFREP010000010">
    <property type="protein sequence ID" value="MBO1319364.1"/>
    <property type="molecule type" value="Genomic_DNA"/>
</dbReference>
<dbReference type="InterPro" id="IPR007263">
    <property type="entry name" value="DCC1-like"/>
</dbReference>
<dbReference type="PANTHER" id="PTHR34290">
    <property type="entry name" value="SI:CH73-390P7.2"/>
    <property type="match status" value="1"/>
</dbReference>